<accession>A0ABM0MJ70</accession>
<reference evidence="4" key="1">
    <citation type="submission" date="2025-08" db="UniProtKB">
        <authorList>
            <consortium name="RefSeq"/>
        </authorList>
    </citation>
    <scope>IDENTIFICATION</scope>
    <source>
        <tissue evidence="4">Testes</tissue>
    </source>
</reference>
<organism evidence="3 4">
    <name type="scientific">Saccoglossus kowalevskii</name>
    <name type="common">Acorn worm</name>
    <dbReference type="NCBI Taxonomy" id="10224"/>
    <lineage>
        <taxon>Eukaryota</taxon>
        <taxon>Metazoa</taxon>
        <taxon>Hemichordata</taxon>
        <taxon>Enteropneusta</taxon>
        <taxon>Harrimaniidae</taxon>
        <taxon>Saccoglossus</taxon>
    </lineage>
</organism>
<dbReference type="GeneID" id="102810274"/>
<feature type="region of interest" description="Disordered" evidence="1">
    <location>
        <begin position="497"/>
        <end position="538"/>
    </location>
</feature>
<feature type="domain" description="Prolyl 4-hydroxylase alpha subunit Fe(2+) 2OG dioxygenase" evidence="2">
    <location>
        <begin position="142"/>
        <end position="203"/>
    </location>
</feature>
<dbReference type="Gene3D" id="2.60.120.620">
    <property type="entry name" value="q2cbj1_9rhob like domain"/>
    <property type="match status" value="2"/>
</dbReference>
<keyword evidence="3" id="KW-1185">Reference proteome</keyword>
<evidence type="ECO:0000259" key="2">
    <source>
        <dbReference type="Pfam" id="PF13640"/>
    </source>
</evidence>
<dbReference type="InterPro" id="IPR044862">
    <property type="entry name" value="Pro_4_hyd_alph_FE2OG_OXY"/>
</dbReference>
<gene>
    <name evidence="4" type="primary">LOC102810274</name>
</gene>
<dbReference type="PANTHER" id="PTHR35169">
    <property type="entry name" value="FE2OG DIOXYGENASE DOMAIN-CONTAINING PROTEIN"/>
    <property type="match status" value="1"/>
</dbReference>
<name>A0ABM0MJ70_SACKO</name>
<protein>
    <submittedName>
        <fullName evidence="4">Uncharacterized protein LOC102810274</fullName>
    </submittedName>
</protein>
<evidence type="ECO:0000313" key="4">
    <source>
        <dbReference type="RefSeq" id="XP_006820061.1"/>
    </source>
</evidence>
<evidence type="ECO:0000256" key="1">
    <source>
        <dbReference type="SAM" id="MobiDB-lite"/>
    </source>
</evidence>
<proteinExistence type="predicted"/>
<feature type="compositionally biased region" description="Acidic residues" evidence="1">
    <location>
        <begin position="503"/>
        <end position="538"/>
    </location>
</feature>
<dbReference type="Proteomes" id="UP000694865">
    <property type="component" value="Unplaced"/>
</dbReference>
<dbReference type="PANTHER" id="PTHR35169:SF3">
    <property type="entry name" value="PROLYL 4-HYDROXYLASE ALPHA SUBUNIT FE(2+) 2OG DIOXYGENASE DOMAIN-CONTAINING PROTEIN"/>
    <property type="match status" value="1"/>
</dbReference>
<sequence>MPPDPLVRSRLRRKIDPKSWPFENPNKFGSVIAEPVEPKWLYKTPDGRQISVFDGMFKYKSVFALSMYNFLTGYWRYGTPLDPYNENLSNDTNAVPWKSHQDISKFAQSDMGRTIQQMVTRMSGSDKPYYLYQVTDNVVRRGDVTKYHHDATRDEKEISVVIYMNEIWKKNYYGETMFYDEDMEITAVVKPKFGRMVVWDSSVAYLFRPPSVGFKQGQHFLHLRLSTNVTKAIESESRWRESINEVEQATKTLFVKHKDNPVEKKIDVQKHLTHEFQSSAGKRIVVLDGLFNNDDLDSLRRYTLKYANYFYDDSLDLESDNVQWIAGYEVDDYIQSQDQWFPYDVSCNLIRSADHTRIHEDCEPHEDEWTFLIYLNPNWTENYYGETAYFERNSDDTEYIAEVLPSYGRAVIHEGIIPHSARPPSSLYTGARLSFAVKMSINERVGREKIILEKFRHEESLLRAMPILLKHFSEEGFEDYLQQRVVKVLKHEAKLQRELHADDGDDNDDDNDNNDDEREEEEEGEEDEFGFEDEEGDTSEFLHREAYLQQKKKECKNDIKKLRELTLEVAQYGGTLKDEYAAKFLPLF</sequence>
<dbReference type="RefSeq" id="XP_006820061.1">
    <property type="nucleotide sequence ID" value="XM_006819998.1"/>
</dbReference>
<dbReference type="Pfam" id="PF13640">
    <property type="entry name" value="2OG-FeII_Oxy_3"/>
    <property type="match status" value="1"/>
</dbReference>
<evidence type="ECO:0000313" key="3">
    <source>
        <dbReference type="Proteomes" id="UP000694865"/>
    </source>
</evidence>